<dbReference type="Gene3D" id="3.40.50.10130">
    <property type="match status" value="1"/>
</dbReference>
<dbReference type="Gene3D" id="1.10.150.670">
    <property type="entry name" value="Crossover junction endonuclease EME1, DNA-binding domain"/>
    <property type="match status" value="1"/>
</dbReference>
<dbReference type="PANTHER" id="PTHR21077:SF5">
    <property type="entry name" value="CROSSOVER JUNCTION ENDONUCLEASE MMS4"/>
    <property type="match status" value="1"/>
</dbReference>
<feature type="compositionally biased region" description="Basic and acidic residues" evidence="14">
    <location>
        <begin position="13"/>
        <end position="41"/>
    </location>
</feature>
<evidence type="ECO:0000256" key="12">
    <source>
        <dbReference type="ARBA" id="ARBA00023242"/>
    </source>
</evidence>
<evidence type="ECO:0000256" key="4">
    <source>
        <dbReference type="ARBA" id="ARBA00022722"/>
    </source>
</evidence>
<dbReference type="GO" id="GO:0000712">
    <property type="term" value="P:resolution of meiotic recombination intermediates"/>
    <property type="evidence" value="ECO:0007669"/>
    <property type="project" value="TreeGrafter"/>
</dbReference>
<evidence type="ECO:0000256" key="1">
    <source>
        <dbReference type="ARBA" id="ARBA00001946"/>
    </source>
</evidence>
<reference evidence="16 17" key="1">
    <citation type="journal article" date="2018" name="Nat. Ecol. Evol.">
        <title>Pezizomycetes genomes reveal the molecular basis of ectomycorrhizal truffle lifestyle.</title>
        <authorList>
            <person name="Murat C."/>
            <person name="Payen T."/>
            <person name="Noel B."/>
            <person name="Kuo A."/>
            <person name="Morin E."/>
            <person name="Chen J."/>
            <person name="Kohler A."/>
            <person name="Krizsan K."/>
            <person name="Balestrini R."/>
            <person name="Da Silva C."/>
            <person name="Montanini B."/>
            <person name="Hainaut M."/>
            <person name="Levati E."/>
            <person name="Barry K.W."/>
            <person name="Belfiori B."/>
            <person name="Cichocki N."/>
            <person name="Clum A."/>
            <person name="Dockter R.B."/>
            <person name="Fauchery L."/>
            <person name="Guy J."/>
            <person name="Iotti M."/>
            <person name="Le Tacon F."/>
            <person name="Lindquist E.A."/>
            <person name="Lipzen A."/>
            <person name="Malagnac F."/>
            <person name="Mello A."/>
            <person name="Molinier V."/>
            <person name="Miyauchi S."/>
            <person name="Poulain J."/>
            <person name="Riccioni C."/>
            <person name="Rubini A."/>
            <person name="Sitrit Y."/>
            <person name="Splivallo R."/>
            <person name="Traeger S."/>
            <person name="Wang M."/>
            <person name="Zifcakova L."/>
            <person name="Wipf D."/>
            <person name="Zambonelli A."/>
            <person name="Paolocci F."/>
            <person name="Nowrousian M."/>
            <person name="Ottonello S."/>
            <person name="Baldrian P."/>
            <person name="Spatafora J.W."/>
            <person name="Henrissat B."/>
            <person name="Nagy L.G."/>
            <person name="Aury J.M."/>
            <person name="Wincker P."/>
            <person name="Grigoriev I.V."/>
            <person name="Bonfante P."/>
            <person name="Martin F.M."/>
        </authorList>
    </citation>
    <scope>NUCLEOTIDE SEQUENCE [LARGE SCALE GENOMIC DNA]</scope>
    <source>
        <strain evidence="16 17">ATCC MYA-4762</strain>
    </source>
</reference>
<dbReference type="InParanoid" id="A0A3N4LG24"/>
<organism evidence="16 17">
    <name type="scientific">Terfezia boudieri ATCC MYA-4762</name>
    <dbReference type="NCBI Taxonomy" id="1051890"/>
    <lineage>
        <taxon>Eukaryota</taxon>
        <taxon>Fungi</taxon>
        <taxon>Dikarya</taxon>
        <taxon>Ascomycota</taxon>
        <taxon>Pezizomycotina</taxon>
        <taxon>Pezizomycetes</taxon>
        <taxon>Pezizales</taxon>
        <taxon>Pezizaceae</taxon>
        <taxon>Terfezia</taxon>
    </lineage>
</organism>
<evidence type="ECO:0000256" key="10">
    <source>
        <dbReference type="ARBA" id="ARBA00023172"/>
    </source>
</evidence>
<keyword evidence="5" id="KW-0479">Metal-binding</keyword>
<comment type="cofactor">
    <cofactor evidence="1">
        <name>Mg(2+)</name>
        <dbReference type="ChEBI" id="CHEBI:18420"/>
    </cofactor>
</comment>
<evidence type="ECO:0000256" key="2">
    <source>
        <dbReference type="ARBA" id="ARBA00004123"/>
    </source>
</evidence>
<dbReference type="STRING" id="1051890.A0A3N4LG24"/>
<feature type="domain" description="ERCC4" evidence="15">
    <location>
        <begin position="73"/>
        <end position="343"/>
    </location>
</feature>
<dbReference type="Pfam" id="PF02732">
    <property type="entry name" value="ERCC4"/>
    <property type="match status" value="1"/>
</dbReference>
<evidence type="ECO:0000256" key="3">
    <source>
        <dbReference type="ARBA" id="ARBA00005313"/>
    </source>
</evidence>
<evidence type="ECO:0000313" key="17">
    <source>
        <dbReference type="Proteomes" id="UP000267821"/>
    </source>
</evidence>
<evidence type="ECO:0000256" key="8">
    <source>
        <dbReference type="ARBA" id="ARBA00022801"/>
    </source>
</evidence>
<dbReference type="SMART" id="SM00891">
    <property type="entry name" value="ERCC4"/>
    <property type="match status" value="1"/>
</dbReference>
<dbReference type="GO" id="GO:0031573">
    <property type="term" value="P:mitotic intra-S DNA damage checkpoint signaling"/>
    <property type="evidence" value="ECO:0007669"/>
    <property type="project" value="TreeGrafter"/>
</dbReference>
<evidence type="ECO:0000256" key="5">
    <source>
        <dbReference type="ARBA" id="ARBA00022723"/>
    </source>
</evidence>
<evidence type="ECO:0000256" key="6">
    <source>
        <dbReference type="ARBA" id="ARBA00022759"/>
    </source>
</evidence>
<dbReference type="AlphaFoldDB" id="A0A3N4LG24"/>
<dbReference type="GO" id="GO:0006302">
    <property type="term" value="P:double-strand break repair"/>
    <property type="evidence" value="ECO:0007669"/>
    <property type="project" value="TreeGrafter"/>
</dbReference>
<dbReference type="GO" id="GO:0046872">
    <property type="term" value="F:metal ion binding"/>
    <property type="evidence" value="ECO:0007669"/>
    <property type="project" value="UniProtKB-KW"/>
</dbReference>
<keyword evidence="10" id="KW-0233">DNA recombination</keyword>
<dbReference type="OrthoDB" id="343092at2759"/>
<name>A0A3N4LG24_9PEZI</name>
<accession>A0A3N4LG24</accession>
<comment type="similarity">
    <text evidence="3">Belongs to the EME1/MMS4 family.</text>
</comment>
<evidence type="ECO:0000256" key="11">
    <source>
        <dbReference type="ARBA" id="ARBA00023204"/>
    </source>
</evidence>
<feature type="region of interest" description="Disordered" evidence="14">
    <location>
        <begin position="1"/>
        <end position="41"/>
    </location>
</feature>
<dbReference type="GO" id="GO:0008821">
    <property type="term" value="F:crossover junction DNA endonuclease activity"/>
    <property type="evidence" value="ECO:0007669"/>
    <property type="project" value="TreeGrafter"/>
</dbReference>
<keyword evidence="17" id="KW-1185">Reference proteome</keyword>
<dbReference type="GO" id="GO:0048476">
    <property type="term" value="C:Holliday junction resolvase complex"/>
    <property type="evidence" value="ECO:0007669"/>
    <property type="project" value="InterPro"/>
</dbReference>
<keyword evidence="8" id="KW-0378">Hydrolase</keyword>
<keyword evidence="6" id="KW-0255">Endonuclease</keyword>
<dbReference type="GO" id="GO:0031297">
    <property type="term" value="P:replication fork processing"/>
    <property type="evidence" value="ECO:0007669"/>
    <property type="project" value="TreeGrafter"/>
</dbReference>
<evidence type="ECO:0000256" key="9">
    <source>
        <dbReference type="ARBA" id="ARBA00022842"/>
    </source>
</evidence>
<evidence type="ECO:0000256" key="14">
    <source>
        <dbReference type="SAM" id="MobiDB-lite"/>
    </source>
</evidence>
<dbReference type="InterPro" id="IPR047521">
    <property type="entry name" value="XPF_nuclease_EME1_ascomycetes"/>
</dbReference>
<evidence type="ECO:0000256" key="13">
    <source>
        <dbReference type="ARBA" id="ARBA00023254"/>
    </source>
</evidence>
<evidence type="ECO:0000259" key="15">
    <source>
        <dbReference type="SMART" id="SM00891"/>
    </source>
</evidence>
<dbReference type="PANTHER" id="PTHR21077">
    <property type="entry name" value="EME1 PROTEIN"/>
    <property type="match status" value="1"/>
</dbReference>
<proteinExistence type="inferred from homology"/>
<sequence>MPPGSAPRRKGNRLTEDEQEKRTEEKARKAVQKQAEKETKKVEKEAKALKKQKEVELNSINKLKASKKDSVKEIIVDISEAFAQSPSGQQLLRFLETQECERTVDWNPPLPNVIKWRRKVVADWNEELGYFIPIPETIREEKHVLVVVKADDFVNLALGETGLDDHVNKIKALLGRGGVKPIYVIEGLTALLRKSRNAKNRNFQGAVRHAIGASADEDNNGNSCSVASRARKGPKVIDENMVEDALLSLQITHGCLVHHTVSMQETSEWISVFTGDISTIPYKLTRTNHDTSFCADVGQVRTGNDVEDTYFKMLQEITRVTAGVANGIIGEYKSVRELMNACRDEGELTCMLNTAKIMASKTGISSGRKIGQATSKRLHQIFTGQNPDSADLEHGCRMPQGFETDESTCTADRFCC</sequence>
<dbReference type="CDD" id="cd20085">
    <property type="entry name" value="XPF_nuclease_Mms4"/>
    <property type="match status" value="1"/>
</dbReference>
<protein>
    <recommendedName>
        <fullName evidence="15">ERCC4 domain-containing protein</fullName>
    </recommendedName>
</protein>
<keyword evidence="11" id="KW-0234">DNA repair</keyword>
<gene>
    <name evidence="16" type="ORF">L211DRAFT_793911</name>
</gene>
<dbReference type="InterPro" id="IPR033310">
    <property type="entry name" value="Mms4/EME1/EME2"/>
</dbReference>
<keyword evidence="13" id="KW-0469">Meiosis</keyword>
<dbReference type="InterPro" id="IPR042530">
    <property type="entry name" value="EME1/EME2_C"/>
</dbReference>
<dbReference type="Pfam" id="PF21292">
    <property type="entry name" value="EME1-MUS81_C"/>
    <property type="match status" value="1"/>
</dbReference>
<dbReference type="InterPro" id="IPR006166">
    <property type="entry name" value="ERCC4_domain"/>
</dbReference>
<keyword evidence="12" id="KW-0539">Nucleus</keyword>
<dbReference type="EMBL" id="ML121587">
    <property type="protein sequence ID" value="RPB19631.1"/>
    <property type="molecule type" value="Genomic_DNA"/>
</dbReference>
<evidence type="ECO:0000313" key="16">
    <source>
        <dbReference type="EMBL" id="RPB19631.1"/>
    </source>
</evidence>
<keyword evidence="7" id="KW-0227">DNA damage</keyword>
<keyword evidence="9" id="KW-0460">Magnesium</keyword>
<dbReference type="Proteomes" id="UP000267821">
    <property type="component" value="Unassembled WGS sequence"/>
</dbReference>
<dbReference type="GO" id="GO:0003677">
    <property type="term" value="F:DNA binding"/>
    <property type="evidence" value="ECO:0007669"/>
    <property type="project" value="InterPro"/>
</dbReference>
<keyword evidence="4" id="KW-0540">Nuclease</keyword>
<comment type="subcellular location">
    <subcellularLocation>
        <location evidence="2">Nucleus</location>
    </subcellularLocation>
</comment>
<evidence type="ECO:0000256" key="7">
    <source>
        <dbReference type="ARBA" id="ARBA00022763"/>
    </source>
</evidence>
<dbReference type="GO" id="GO:0005634">
    <property type="term" value="C:nucleus"/>
    <property type="evidence" value="ECO:0007669"/>
    <property type="project" value="UniProtKB-SubCell"/>
</dbReference>